<feature type="compositionally biased region" description="Polar residues" evidence="1">
    <location>
        <begin position="604"/>
        <end position="618"/>
    </location>
</feature>
<feature type="compositionally biased region" description="Low complexity" evidence="1">
    <location>
        <begin position="367"/>
        <end position="387"/>
    </location>
</feature>
<evidence type="ECO:0000313" key="3">
    <source>
        <dbReference type="Proteomes" id="UP000054007"/>
    </source>
</evidence>
<evidence type="ECO:0000313" key="2">
    <source>
        <dbReference type="EMBL" id="KIY73462.1"/>
    </source>
</evidence>
<sequence length="754" mass="83273">MQSSQCQKYTYGIVGGIFPDPTDSSSSLIISSPNMTTLPNPLVHTQRVIRVLTDGKWGVDDATLHPQVFRNSTGHLPLIFAPQAGSPGSTQGIRHAELRHQDWFPKYADSTFGTIDNRLVSTLEAEANTVIKRFEDTLRAAELANADTVSSLSTRKPALRAFKNALNRLSIPGARNDCVWIWSSVQRILLDLLAFLDWHDTFRHLFTDPPDYPLPVDSSRLGAITSSHESAEILFKAGLPTYFIRRLGEVNVDTDIKHLLSDDVMRAVLSSTVIVAPGSQVGTPSAIIVLKPSRAANSVVIFRGEAKSPHRLSAMTSWLRRDHPLQHPQNEWLPTQIAQLKEFGIYDPSQHLLPSQTSPVAPVPIPTASTSHARTSATVSAASGSYSHKSQKSTKPTTNAQAASSKWLNRSKYLTTPLEPWMDAAAEIGRGHNDSTAPTWPGAENSKSDWRGYAFPDAGMVANMSNTRMRDGALCSYVHNHPVLVYRIQTAPADCALRNSVWRANLVACTLGASSEGSKNGIARKKAEDELNRSIKDAGFEGSISLGALPSHVLWHGIYIDTSKPLSLSVTRSILADMNEVEWRWEVVNLDAKLYDTSRLPDDTNPSSSSGPTGNTNFELVDSVSPSLRYSEEQRRLEVLQSITHFDGRYVPHESFYKTNQGFAARRNSDRATALLQLATLMDQWKGKWRIGGDVLRQVKGLTLMQHDELNRDEMSNVVTQAERRIARHYVSSFKDVFSRAPTLPRDTKVGAVV</sequence>
<dbReference type="Proteomes" id="UP000054007">
    <property type="component" value="Unassembled WGS sequence"/>
</dbReference>
<gene>
    <name evidence="2" type="ORF">CYLTODRAFT_416840</name>
</gene>
<dbReference type="OrthoDB" id="2692137at2759"/>
<name>A0A0D7BSS7_9AGAR</name>
<feature type="region of interest" description="Disordered" evidence="1">
    <location>
        <begin position="598"/>
        <end position="618"/>
    </location>
</feature>
<keyword evidence="3" id="KW-1185">Reference proteome</keyword>
<organism evidence="2 3">
    <name type="scientific">Cylindrobasidium torrendii FP15055 ss-10</name>
    <dbReference type="NCBI Taxonomy" id="1314674"/>
    <lineage>
        <taxon>Eukaryota</taxon>
        <taxon>Fungi</taxon>
        <taxon>Dikarya</taxon>
        <taxon>Basidiomycota</taxon>
        <taxon>Agaricomycotina</taxon>
        <taxon>Agaricomycetes</taxon>
        <taxon>Agaricomycetidae</taxon>
        <taxon>Agaricales</taxon>
        <taxon>Marasmiineae</taxon>
        <taxon>Physalacriaceae</taxon>
        <taxon>Cylindrobasidium</taxon>
    </lineage>
</organism>
<evidence type="ECO:0000256" key="1">
    <source>
        <dbReference type="SAM" id="MobiDB-lite"/>
    </source>
</evidence>
<dbReference type="EMBL" id="KN880435">
    <property type="protein sequence ID" value="KIY73462.1"/>
    <property type="molecule type" value="Genomic_DNA"/>
</dbReference>
<feature type="non-terminal residue" evidence="2">
    <location>
        <position position="754"/>
    </location>
</feature>
<dbReference type="STRING" id="1314674.A0A0D7BSS7"/>
<proteinExistence type="predicted"/>
<accession>A0A0D7BSS7</accession>
<protein>
    <submittedName>
        <fullName evidence="2">Uncharacterized protein</fullName>
    </submittedName>
</protein>
<dbReference type="AlphaFoldDB" id="A0A0D7BSS7"/>
<reference evidence="2 3" key="1">
    <citation type="journal article" date="2015" name="Fungal Genet. Biol.">
        <title>Evolution of novel wood decay mechanisms in Agaricales revealed by the genome sequences of Fistulina hepatica and Cylindrobasidium torrendii.</title>
        <authorList>
            <person name="Floudas D."/>
            <person name="Held B.W."/>
            <person name="Riley R."/>
            <person name="Nagy L.G."/>
            <person name="Koehler G."/>
            <person name="Ransdell A.S."/>
            <person name="Younus H."/>
            <person name="Chow J."/>
            <person name="Chiniquy J."/>
            <person name="Lipzen A."/>
            <person name="Tritt A."/>
            <person name="Sun H."/>
            <person name="Haridas S."/>
            <person name="LaButti K."/>
            <person name="Ohm R.A."/>
            <person name="Kues U."/>
            <person name="Blanchette R.A."/>
            <person name="Grigoriev I.V."/>
            <person name="Minto R.E."/>
            <person name="Hibbett D.S."/>
        </authorList>
    </citation>
    <scope>NUCLEOTIDE SEQUENCE [LARGE SCALE GENOMIC DNA]</scope>
    <source>
        <strain evidence="2 3">FP15055 ss-10</strain>
    </source>
</reference>
<feature type="compositionally biased region" description="Polar residues" evidence="1">
    <location>
        <begin position="393"/>
        <end position="403"/>
    </location>
</feature>
<feature type="region of interest" description="Disordered" evidence="1">
    <location>
        <begin position="355"/>
        <end position="403"/>
    </location>
</feature>